<keyword evidence="3" id="KW-0540">Nuclease</keyword>
<dbReference type="RefSeq" id="WP_378018179.1">
    <property type="nucleotide sequence ID" value="NZ_JBHSKT010000009.1"/>
</dbReference>
<keyword evidence="4 7" id="KW-0378">Hydrolase</keyword>
<evidence type="ECO:0000256" key="4">
    <source>
        <dbReference type="ARBA" id="ARBA00022801"/>
    </source>
</evidence>
<dbReference type="GO" id="GO:0008855">
    <property type="term" value="F:exodeoxyribonuclease VII activity"/>
    <property type="evidence" value="ECO:0007669"/>
    <property type="project" value="UniProtKB-EC"/>
</dbReference>
<dbReference type="NCBIfam" id="TIGR01280">
    <property type="entry name" value="xseB"/>
    <property type="match status" value="1"/>
</dbReference>
<keyword evidence="8" id="KW-1185">Reference proteome</keyword>
<accession>A0ABW0EGN4</accession>
<keyword evidence="5" id="KW-0269">Exonuclease</keyword>
<evidence type="ECO:0000313" key="8">
    <source>
        <dbReference type="Proteomes" id="UP001596161"/>
    </source>
</evidence>
<evidence type="ECO:0000256" key="6">
    <source>
        <dbReference type="NCBIfam" id="TIGR01280"/>
    </source>
</evidence>
<dbReference type="SUPFAM" id="SSF116842">
    <property type="entry name" value="XseB-like"/>
    <property type="match status" value="1"/>
</dbReference>
<sequence>MNQNLTYKEATQELEAILKAIETDAVDVDELTQKVQRSSELIKICKQKLRSAEAAINQVFEDIECNNETESKSDSDKPAPGKLF</sequence>
<gene>
    <name evidence="7" type="primary">xseB</name>
    <name evidence="7" type="ORF">ACFPIB_14475</name>
</gene>
<dbReference type="InterPro" id="IPR003761">
    <property type="entry name" value="Exonuc_VII_S"/>
</dbReference>
<proteinExistence type="inferred from homology"/>
<name>A0ABW0EGN4_9BACT</name>
<protein>
    <recommendedName>
        <fullName evidence="6">Exodeoxyribonuclease VII small subunit</fullName>
        <ecNumber evidence="6">3.1.11.6</ecNumber>
    </recommendedName>
</protein>
<evidence type="ECO:0000256" key="1">
    <source>
        <dbReference type="ARBA" id="ARBA00009998"/>
    </source>
</evidence>
<dbReference type="Gene3D" id="1.10.287.1040">
    <property type="entry name" value="Exonuclease VII, small subunit"/>
    <property type="match status" value="1"/>
</dbReference>
<evidence type="ECO:0000313" key="7">
    <source>
        <dbReference type="EMBL" id="MFC5271820.1"/>
    </source>
</evidence>
<reference evidence="8" key="1">
    <citation type="journal article" date="2019" name="Int. J. Syst. Evol. Microbiol.">
        <title>The Global Catalogue of Microorganisms (GCM) 10K type strain sequencing project: providing services to taxonomists for standard genome sequencing and annotation.</title>
        <authorList>
            <consortium name="The Broad Institute Genomics Platform"/>
            <consortium name="The Broad Institute Genome Sequencing Center for Infectious Disease"/>
            <person name="Wu L."/>
            <person name="Ma J."/>
        </authorList>
    </citation>
    <scope>NUCLEOTIDE SEQUENCE [LARGE SCALE GENOMIC DNA]</scope>
    <source>
        <strain evidence="8">KACC 12602</strain>
    </source>
</reference>
<keyword evidence="2" id="KW-0963">Cytoplasm</keyword>
<comment type="similarity">
    <text evidence="1">Belongs to the XseB family.</text>
</comment>
<organism evidence="7 8">
    <name type="scientific">Adhaeribacter terreus</name>
    <dbReference type="NCBI Taxonomy" id="529703"/>
    <lineage>
        <taxon>Bacteria</taxon>
        <taxon>Pseudomonadati</taxon>
        <taxon>Bacteroidota</taxon>
        <taxon>Cytophagia</taxon>
        <taxon>Cytophagales</taxon>
        <taxon>Hymenobacteraceae</taxon>
        <taxon>Adhaeribacter</taxon>
    </lineage>
</organism>
<evidence type="ECO:0000256" key="3">
    <source>
        <dbReference type="ARBA" id="ARBA00022722"/>
    </source>
</evidence>
<evidence type="ECO:0000256" key="5">
    <source>
        <dbReference type="ARBA" id="ARBA00022839"/>
    </source>
</evidence>
<comment type="caution">
    <text evidence="7">The sequence shown here is derived from an EMBL/GenBank/DDBJ whole genome shotgun (WGS) entry which is preliminary data.</text>
</comment>
<dbReference type="EC" id="3.1.11.6" evidence="6"/>
<dbReference type="Proteomes" id="UP001596161">
    <property type="component" value="Unassembled WGS sequence"/>
</dbReference>
<evidence type="ECO:0000256" key="2">
    <source>
        <dbReference type="ARBA" id="ARBA00022490"/>
    </source>
</evidence>
<dbReference type="Pfam" id="PF02609">
    <property type="entry name" value="Exonuc_VII_S"/>
    <property type="match status" value="1"/>
</dbReference>
<dbReference type="InterPro" id="IPR037004">
    <property type="entry name" value="Exonuc_VII_ssu_sf"/>
</dbReference>
<dbReference type="EMBL" id="JBHSKT010000009">
    <property type="protein sequence ID" value="MFC5271820.1"/>
    <property type="molecule type" value="Genomic_DNA"/>
</dbReference>